<keyword evidence="7 11" id="KW-0472">Membrane</keyword>
<dbReference type="PANTHER" id="PTHR24221:SF402">
    <property type="entry name" value="IRON-SULFUR CLUSTERS TRANSPORTER ABCB7, MITOCHONDRIAL"/>
    <property type="match status" value="1"/>
</dbReference>
<keyword evidence="3 11" id="KW-0812">Transmembrane</keyword>
<gene>
    <name evidence="14" type="ORF">ALC60_06763</name>
</gene>
<dbReference type="SMART" id="SM00382">
    <property type="entry name" value="AAA"/>
    <property type="match status" value="1"/>
</dbReference>
<dbReference type="InterPro" id="IPR036640">
    <property type="entry name" value="ABC1_TM_sf"/>
</dbReference>
<dbReference type="InterPro" id="IPR039421">
    <property type="entry name" value="Type_1_exporter"/>
</dbReference>
<keyword evidence="5 14" id="KW-0067">ATP-binding</keyword>
<evidence type="ECO:0000313" key="15">
    <source>
        <dbReference type="Proteomes" id="UP000075809"/>
    </source>
</evidence>
<dbReference type="Gene3D" id="1.20.1560.10">
    <property type="entry name" value="ABC transporter type 1, transmembrane domain"/>
    <property type="match status" value="1"/>
</dbReference>
<feature type="domain" description="ABC transmembrane type-1" evidence="13">
    <location>
        <begin position="270"/>
        <end position="484"/>
    </location>
</feature>
<dbReference type="GO" id="GO:0016887">
    <property type="term" value="F:ATP hydrolysis activity"/>
    <property type="evidence" value="ECO:0007669"/>
    <property type="project" value="InterPro"/>
</dbReference>
<evidence type="ECO:0000256" key="2">
    <source>
        <dbReference type="ARBA" id="ARBA00022448"/>
    </source>
</evidence>
<dbReference type="InterPro" id="IPR003439">
    <property type="entry name" value="ABC_transporter-like_ATP-bd"/>
</dbReference>
<dbReference type="Gene3D" id="3.90.1410.10">
    <property type="entry name" value="set domain protein methyltransferase, domain 1"/>
    <property type="match status" value="1"/>
</dbReference>
<dbReference type="GO" id="GO:0140359">
    <property type="term" value="F:ABC-type transporter activity"/>
    <property type="evidence" value="ECO:0007669"/>
    <property type="project" value="InterPro"/>
</dbReference>
<accession>A0A151X1D4</accession>
<evidence type="ECO:0000313" key="14">
    <source>
        <dbReference type="EMBL" id="KYQ54219.1"/>
    </source>
</evidence>
<dbReference type="FunFam" id="3.40.50.300:FF:000186">
    <property type="entry name" value="ATP-binding cassette sub-family B member 7, mitochondrial"/>
    <property type="match status" value="1"/>
</dbReference>
<dbReference type="Pfam" id="PF00664">
    <property type="entry name" value="ABC_membrane"/>
    <property type="match status" value="1"/>
</dbReference>
<dbReference type="PANTHER" id="PTHR24221">
    <property type="entry name" value="ATP-BINDING CASSETTE SUB-FAMILY B"/>
    <property type="match status" value="1"/>
</dbReference>
<dbReference type="Pfam" id="PF00005">
    <property type="entry name" value="ABC_tran"/>
    <property type="match status" value="1"/>
</dbReference>
<feature type="transmembrane region" description="Helical" evidence="11">
    <location>
        <begin position="431"/>
        <end position="450"/>
    </location>
</feature>
<evidence type="ECO:0000259" key="12">
    <source>
        <dbReference type="PROSITE" id="PS50893"/>
    </source>
</evidence>
<evidence type="ECO:0000256" key="6">
    <source>
        <dbReference type="ARBA" id="ARBA00022989"/>
    </source>
</evidence>
<protein>
    <recommendedName>
        <fullName evidence="8">Iron-sulfur clusters transporter ABCB7, mitochondrial</fullName>
    </recommendedName>
    <alternativeName>
        <fullName evidence="9">ATP-binding cassette sub-family B member 7, mitochondrial</fullName>
    </alternativeName>
</protein>
<comment type="subcellular location">
    <subcellularLocation>
        <location evidence="1">Mitochondrion membrane</location>
        <topology evidence="1">Multi-pass membrane protein</topology>
    </subcellularLocation>
</comment>
<evidence type="ECO:0000256" key="5">
    <source>
        <dbReference type="ARBA" id="ARBA00022840"/>
    </source>
</evidence>
<dbReference type="Proteomes" id="UP000075809">
    <property type="component" value="Unassembled WGS sequence"/>
</dbReference>
<dbReference type="InterPro" id="IPR017871">
    <property type="entry name" value="ABC_transporter-like_CS"/>
</dbReference>
<dbReference type="InterPro" id="IPR027417">
    <property type="entry name" value="P-loop_NTPase"/>
</dbReference>
<comment type="catalytic activity">
    <reaction evidence="10">
        <text>(glutathione)4[2Fe(III)-2S] cluster(in) + ATP + H2O = (glutathione)4[2Fe(III)-2S] cluster(out) + ADP + phosphate + H(+)</text>
        <dbReference type="Rhea" id="RHEA:67028"/>
        <dbReference type="ChEBI" id="CHEBI:15377"/>
        <dbReference type="ChEBI" id="CHEBI:15378"/>
        <dbReference type="ChEBI" id="CHEBI:30616"/>
        <dbReference type="ChEBI" id="CHEBI:43474"/>
        <dbReference type="ChEBI" id="CHEBI:167627"/>
        <dbReference type="ChEBI" id="CHEBI:456216"/>
    </reaction>
    <physiologicalReaction direction="left-to-right" evidence="10">
        <dbReference type="Rhea" id="RHEA:67029"/>
    </physiologicalReaction>
</comment>
<feature type="transmembrane region" description="Helical" evidence="11">
    <location>
        <begin position="301"/>
        <end position="325"/>
    </location>
</feature>
<dbReference type="SUPFAM" id="SSF82199">
    <property type="entry name" value="SET domain"/>
    <property type="match status" value="1"/>
</dbReference>
<keyword evidence="2" id="KW-0813">Transport</keyword>
<evidence type="ECO:0000256" key="7">
    <source>
        <dbReference type="ARBA" id="ARBA00023136"/>
    </source>
</evidence>
<evidence type="ECO:0000256" key="8">
    <source>
        <dbReference type="ARBA" id="ARBA00041016"/>
    </source>
</evidence>
<dbReference type="InterPro" id="IPR046341">
    <property type="entry name" value="SET_dom_sf"/>
</dbReference>
<evidence type="ECO:0000256" key="4">
    <source>
        <dbReference type="ARBA" id="ARBA00022741"/>
    </source>
</evidence>
<dbReference type="InterPro" id="IPR003593">
    <property type="entry name" value="AAA+_ATPase"/>
</dbReference>
<evidence type="ECO:0000256" key="11">
    <source>
        <dbReference type="SAM" id="Phobius"/>
    </source>
</evidence>
<name>A0A151X1D4_9HYME</name>
<dbReference type="PROSITE" id="PS00211">
    <property type="entry name" value="ABC_TRANSPORTER_1"/>
    <property type="match status" value="1"/>
</dbReference>
<feature type="transmembrane region" description="Helical" evidence="11">
    <location>
        <begin position="400"/>
        <end position="425"/>
    </location>
</feature>
<organism evidence="14 15">
    <name type="scientific">Mycetomoellerius zeteki</name>
    <dbReference type="NCBI Taxonomy" id="64791"/>
    <lineage>
        <taxon>Eukaryota</taxon>
        <taxon>Metazoa</taxon>
        <taxon>Ecdysozoa</taxon>
        <taxon>Arthropoda</taxon>
        <taxon>Hexapoda</taxon>
        <taxon>Insecta</taxon>
        <taxon>Pterygota</taxon>
        <taxon>Neoptera</taxon>
        <taxon>Endopterygota</taxon>
        <taxon>Hymenoptera</taxon>
        <taxon>Apocrita</taxon>
        <taxon>Aculeata</taxon>
        <taxon>Formicoidea</taxon>
        <taxon>Formicidae</taxon>
        <taxon>Myrmicinae</taxon>
        <taxon>Mycetomoellerius</taxon>
    </lineage>
</organism>
<dbReference type="SUPFAM" id="SSF52540">
    <property type="entry name" value="P-loop containing nucleoside triphosphate hydrolases"/>
    <property type="match status" value="1"/>
</dbReference>
<dbReference type="SUPFAM" id="SSF90123">
    <property type="entry name" value="ABC transporter transmembrane region"/>
    <property type="match status" value="1"/>
</dbReference>
<evidence type="ECO:0000259" key="13">
    <source>
        <dbReference type="PROSITE" id="PS50929"/>
    </source>
</evidence>
<keyword evidence="6 11" id="KW-1133">Transmembrane helix</keyword>
<dbReference type="InterPro" id="IPR011527">
    <property type="entry name" value="ABC1_TM_dom"/>
</dbReference>
<dbReference type="EMBL" id="KQ982585">
    <property type="protein sequence ID" value="KYQ54219.1"/>
    <property type="molecule type" value="Genomic_DNA"/>
</dbReference>
<dbReference type="STRING" id="64791.A0A151X1D4"/>
<dbReference type="GO" id="GO:0006879">
    <property type="term" value="P:intracellular iron ion homeostasis"/>
    <property type="evidence" value="ECO:0007669"/>
    <property type="project" value="TreeGrafter"/>
</dbReference>
<dbReference type="CDD" id="cd18582">
    <property type="entry name" value="ABC_6TM_ATM1_ABCB7"/>
    <property type="match status" value="1"/>
</dbReference>
<sequence length="767" mass="86332">MGRTSRKRRQRKRLNFIKLNKNTDESLTHLKSWLLNENCTSIRYLIPKYFPLSGRGLKTLKRIKSDEVLIQLPLQMLLTTDILSQSYIKTLFLYTTDNFSSQCMLATFLVYETHLGIESKWYLYLKTLPQSFMNPDFCSNKEKAMLPSFISHPLYQAHKLQEDFSLLMKVTKDMDCCSGNVIDRAQKKKSVPQSKSVVPPIKLESVVTGLTGAKPGQQKRNCFHPGVSSLSRDAIDLHDKLSVTSIDMLKAMLRYIWPEDDPEIRKRVKIAVGLLIGAKVLNVLVPFIFKYAIDILNAHTAVMSGSAAMNLTSAPATVATVATILNKSRIIFVDGIARAGAAGFSELRNAVFAKVAQHSIRKIAKNVFVHLHNLDMAFHLSRQTGALSKTIDRGSRGINFVLNAMVFNIVPTAFELALVSAILGIKCGPEYSAVALGCVGVYTMFTLTVTQWRTKFRIRMNQAENEAGNKAIDSLINYETVKIFKNIYVSKENALRFYVTSDSSEIQFRNVNFQYVQGKPIFKNVSFTIPSGKKVAIVGGSGCGKTTIVRLLYRFFEPDNGNIYINDHNIQDVDLDDLRQCISIVPQDTVLFHESIFYNLHYGNLRKSRDEVFEAAKMANLHDSILKWPQGYDTPVGERGLKLSGGEKQRVAIARAILKDSPILIFDEATSSLDSITEHASFKNNILDALRNATEKRTSIVIAHRLLTVMDADDILVLDQGNLVERGTHESLLSIPNSLYSKLWETQYLGMKKLQEQKEKNQAEQFN</sequence>
<feature type="transmembrane region" description="Helical" evidence="11">
    <location>
        <begin position="270"/>
        <end position="289"/>
    </location>
</feature>
<dbReference type="Gene3D" id="3.40.50.300">
    <property type="entry name" value="P-loop containing nucleotide triphosphate hydrolases"/>
    <property type="match status" value="1"/>
</dbReference>
<feature type="domain" description="ABC transporter" evidence="12">
    <location>
        <begin position="506"/>
        <end position="745"/>
    </location>
</feature>
<dbReference type="GO" id="GO:0005743">
    <property type="term" value="C:mitochondrial inner membrane"/>
    <property type="evidence" value="ECO:0007669"/>
    <property type="project" value="TreeGrafter"/>
</dbReference>
<evidence type="ECO:0000256" key="9">
    <source>
        <dbReference type="ARBA" id="ARBA00042945"/>
    </source>
</evidence>
<dbReference type="AlphaFoldDB" id="A0A151X1D4"/>
<keyword evidence="15" id="KW-1185">Reference proteome</keyword>
<evidence type="ECO:0000256" key="1">
    <source>
        <dbReference type="ARBA" id="ARBA00004225"/>
    </source>
</evidence>
<dbReference type="GO" id="GO:0005524">
    <property type="term" value="F:ATP binding"/>
    <property type="evidence" value="ECO:0007669"/>
    <property type="project" value="UniProtKB-KW"/>
</dbReference>
<evidence type="ECO:0000256" key="3">
    <source>
        <dbReference type="ARBA" id="ARBA00022692"/>
    </source>
</evidence>
<proteinExistence type="predicted"/>
<keyword evidence="4" id="KW-0547">Nucleotide-binding</keyword>
<reference evidence="14 15" key="1">
    <citation type="submission" date="2015-09" db="EMBL/GenBank/DDBJ databases">
        <title>Trachymyrmex zeteki WGS genome.</title>
        <authorList>
            <person name="Nygaard S."/>
            <person name="Hu H."/>
            <person name="Boomsma J."/>
            <person name="Zhang G."/>
        </authorList>
    </citation>
    <scope>NUCLEOTIDE SEQUENCE [LARGE SCALE GENOMIC DNA]</scope>
    <source>
        <strain evidence="14">Tzet28-1</strain>
        <tissue evidence="14">Whole body</tissue>
    </source>
</reference>
<evidence type="ECO:0000256" key="10">
    <source>
        <dbReference type="ARBA" id="ARBA00048046"/>
    </source>
</evidence>
<dbReference type="PROSITE" id="PS50929">
    <property type="entry name" value="ABC_TM1F"/>
    <property type="match status" value="1"/>
</dbReference>
<dbReference type="PROSITE" id="PS50893">
    <property type="entry name" value="ABC_TRANSPORTER_2"/>
    <property type="match status" value="1"/>
</dbReference>